<reference evidence="2" key="1">
    <citation type="submission" date="2022-11" db="UniProtKB">
        <authorList>
            <consortium name="WormBaseParasite"/>
        </authorList>
    </citation>
    <scope>IDENTIFICATION</scope>
</reference>
<name>A0A914RAD8_PAREQ</name>
<dbReference type="Proteomes" id="UP000887564">
    <property type="component" value="Unplaced"/>
</dbReference>
<dbReference type="WBParaSite" id="PEQ_0000344901-mRNA-1">
    <property type="protein sequence ID" value="PEQ_0000344901-mRNA-1"/>
    <property type="gene ID" value="PEQ_0000344901"/>
</dbReference>
<evidence type="ECO:0000313" key="1">
    <source>
        <dbReference type="Proteomes" id="UP000887564"/>
    </source>
</evidence>
<dbReference type="AlphaFoldDB" id="A0A914RAD8"/>
<proteinExistence type="predicted"/>
<organism evidence="1 2">
    <name type="scientific">Parascaris equorum</name>
    <name type="common">Equine roundworm</name>
    <dbReference type="NCBI Taxonomy" id="6256"/>
    <lineage>
        <taxon>Eukaryota</taxon>
        <taxon>Metazoa</taxon>
        <taxon>Ecdysozoa</taxon>
        <taxon>Nematoda</taxon>
        <taxon>Chromadorea</taxon>
        <taxon>Rhabditida</taxon>
        <taxon>Spirurina</taxon>
        <taxon>Ascaridomorpha</taxon>
        <taxon>Ascaridoidea</taxon>
        <taxon>Ascarididae</taxon>
        <taxon>Parascaris</taxon>
    </lineage>
</organism>
<keyword evidence="1" id="KW-1185">Reference proteome</keyword>
<sequence length="128" mass="14607">MTSRHLSLSPHYRQETSRSLRQRYEQSFAMNPDHTWPPRHQDPFASAKSFSMFLVASRSPRTDVSRVTTDSSGEDSRTCFILEDSILIRSPTSSRPHWCWFEHLSVDKARSGTELIEPSFATDSSATA</sequence>
<accession>A0A914RAD8</accession>
<evidence type="ECO:0000313" key="2">
    <source>
        <dbReference type="WBParaSite" id="PEQ_0000344901-mRNA-1"/>
    </source>
</evidence>
<protein>
    <submittedName>
        <fullName evidence="2">Uncharacterized protein</fullName>
    </submittedName>
</protein>